<comment type="subunit">
    <text evidence="2">Associates exclusively with 100S ribosomes, which are dimers of 70S ribosomes.</text>
</comment>
<keyword evidence="1 4" id="KW-0810">Translation regulation</keyword>
<name>A0A8J6Y1E1_9BACT</name>
<feature type="coiled-coil region" evidence="5">
    <location>
        <begin position="71"/>
        <end position="98"/>
    </location>
</feature>
<dbReference type="Proteomes" id="UP000598633">
    <property type="component" value="Unassembled WGS sequence"/>
</dbReference>
<dbReference type="GO" id="GO:0022627">
    <property type="term" value="C:cytosolic small ribosomal subunit"/>
    <property type="evidence" value="ECO:0007669"/>
    <property type="project" value="TreeGrafter"/>
</dbReference>
<dbReference type="GO" id="GO:0045900">
    <property type="term" value="P:negative regulation of translational elongation"/>
    <property type="evidence" value="ECO:0007669"/>
    <property type="project" value="TreeGrafter"/>
</dbReference>
<evidence type="ECO:0000256" key="3">
    <source>
        <dbReference type="ARBA" id="ARBA00041148"/>
    </source>
</evidence>
<keyword evidence="4" id="KW-0963">Cytoplasm</keyword>
<evidence type="ECO:0000259" key="6">
    <source>
        <dbReference type="Pfam" id="PF16321"/>
    </source>
</evidence>
<evidence type="ECO:0000256" key="2">
    <source>
        <dbReference type="ARBA" id="ARBA00038695"/>
    </source>
</evidence>
<proteinExistence type="inferred from homology"/>
<dbReference type="Pfam" id="PF16321">
    <property type="entry name" value="Ribosom_S30AE_C"/>
    <property type="match status" value="1"/>
</dbReference>
<evidence type="ECO:0000313" key="7">
    <source>
        <dbReference type="EMBL" id="MBD3871226.1"/>
    </source>
</evidence>
<dbReference type="AlphaFoldDB" id="A0A8J6Y1E1"/>
<keyword evidence="5" id="KW-0175">Coiled coil</keyword>
<comment type="similarity">
    <text evidence="4">Belongs to the HPF/YfiA ribosome-associated protein family. Long HPF subfamily.</text>
</comment>
<evidence type="ECO:0000256" key="4">
    <source>
        <dbReference type="HAMAP-Rule" id="MF_00839"/>
    </source>
</evidence>
<accession>A0A8J6Y1E1</accession>
<sequence>MKVEYIARKVTLTDQARQVAEKKLAKVKKFFNDILDVRVEVELERHLHVVDISVRGKDFVVQSTAQNKDVMAAIQEAVDKLEIQARRAKTRLKDHKKRAGSEAKTDQGWAVDVLERDSIASGEPRIVERSSIPIKPMSIEEAVLQLDDSSQGFLVFRNSSNDRINVLYRRQDKNLGLITPEF</sequence>
<dbReference type="InterPro" id="IPR034694">
    <property type="entry name" value="HPF_long/plastid"/>
</dbReference>
<evidence type="ECO:0000256" key="1">
    <source>
        <dbReference type="ARBA" id="ARBA00022845"/>
    </source>
</evidence>
<dbReference type="PANTHER" id="PTHR33231">
    <property type="entry name" value="30S RIBOSOMAL PROTEIN"/>
    <property type="match status" value="1"/>
</dbReference>
<dbReference type="InterPro" id="IPR038416">
    <property type="entry name" value="Ribosom_S30AE_C_sf"/>
</dbReference>
<comment type="caution">
    <text evidence="7">The sequence shown here is derived from an EMBL/GenBank/DDBJ whole genome shotgun (WGS) entry which is preliminary data.</text>
</comment>
<comment type="subunit">
    <text evidence="4">Interacts with 100S ribosomes.</text>
</comment>
<dbReference type="InterPro" id="IPR032528">
    <property type="entry name" value="Ribosom_S30AE_C"/>
</dbReference>
<dbReference type="EMBL" id="JACXWA010000121">
    <property type="protein sequence ID" value="MBD3871226.1"/>
    <property type="molecule type" value="Genomic_DNA"/>
</dbReference>
<dbReference type="GO" id="GO:0043024">
    <property type="term" value="F:ribosomal small subunit binding"/>
    <property type="evidence" value="ECO:0007669"/>
    <property type="project" value="TreeGrafter"/>
</dbReference>
<feature type="domain" description="Sigma 54 modulation/S30EA ribosomal protein C-terminal" evidence="6">
    <location>
        <begin position="123"/>
        <end position="177"/>
    </location>
</feature>
<evidence type="ECO:0000256" key="5">
    <source>
        <dbReference type="SAM" id="Coils"/>
    </source>
</evidence>
<dbReference type="InterPro" id="IPR036567">
    <property type="entry name" value="RHF-like"/>
</dbReference>
<dbReference type="SUPFAM" id="SSF69754">
    <property type="entry name" value="Ribosome binding protein Y (YfiA homologue)"/>
    <property type="match status" value="1"/>
</dbReference>
<dbReference type="HAMAP" id="MF_00839">
    <property type="entry name" value="HPF"/>
    <property type="match status" value="1"/>
</dbReference>
<evidence type="ECO:0000313" key="8">
    <source>
        <dbReference type="Proteomes" id="UP000598633"/>
    </source>
</evidence>
<reference evidence="7 8" key="1">
    <citation type="submission" date="2020-08" db="EMBL/GenBank/DDBJ databases">
        <title>Acidobacteriota in marine sediments use diverse sulfur dissimilation pathways.</title>
        <authorList>
            <person name="Wasmund K."/>
        </authorList>
    </citation>
    <scope>NUCLEOTIDE SEQUENCE [LARGE SCALE GENOMIC DNA]</scope>
    <source>
        <strain evidence="7">MAG AM3-A</strain>
    </source>
</reference>
<protein>
    <recommendedName>
        <fullName evidence="3 4">Ribosome hibernation promoting factor</fullName>
        <shortName evidence="4">HPF</shortName>
    </recommendedName>
</protein>
<dbReference type="Gene3D" id="3.30.505.50">
    <property type="entry name" value="Sigma 54 modulation/S30EA ribosomal protein, C-terminal domain"/>
    <property type="match status" value="1"/>
</dbReference>
<organism evidence="7 8">
    <name type="scientific">Candidatus Sulfomarinibacter kjeldsenii</name>
    <dbReference type="NCBI Taxonomy" id="2885994"/>
    <lineage>
        <taxon>Bacteria</taxon>
        <taxon>Pseudomonadati</taxon>
        <taxon>Acidobacteriota</taxon>
        <taxon>Thermoanaerobaculia</taxon>
        <taxon>Thermoanaerobaculales</taxon>
        <taxon>Candidatus Sulfomarinibacteraceae</taxon>
        <taxon>Candidatus Sulfomarinibacter</taxon>
    </lineage>
</organism>
<gene>
    <name evidence="7" type="primary">raiA</name>
    <name evidence="4" type="synonym">hpf</name>
    <name evidence="7" type="ORF">IFJ97_07705</name>
</gene>
<dbReference type="Gene3D" id="3.30.160.100">
    <property type="entry name" value="Ribosome hibernation promotion factor-like"/>
    <property type="match status" value="1"/>
</dbReference>
<dbReference type="PANTHER" id="PTHR33231:SF1">
    <property type="entry name" value="30S RIBOSOMAL PROTEIN"/>
    <property type="match status" value="1"/>
</dbReference>
<dbReference type="InterPro" id="IPR050574">
    <property type="entry name" value="HPF/YfiA_ribosome-assoc"/>
</dbReference>
<dbReference type="NCBIfam" id="TIGR00741">
    <property type="entry name" value="yfiA"/>
    <property type="match status" value="1"/>
</dbReference>
<comment type="function">
    <text evidence="4">Required for dimerization of active 70S ribosomes into 100S ribosomes in stationary phase; 100S ribosomes are translationally inactive and sometimes present during exponential growth.</text>
</comment>
<dbReference type="InterPro" id="IPR003489">
    <property type="entry name" value="RHF/RaiA"/>
</dbReference>
<dbReference type="Pfam" id="PF02482">
    <property type="entry name" value="Ribosomal_S30AE"/>
    <property type="match status" value="1"/>
</dbReference>
<comment type="subcellular location">
    <subcellularLocation>
        <location evidence="4">Cytoplasm</location>
    </subcellularLocation>
</comment>
<dbReference type="CDD" id="cd00552">
    <property type="entry name" value="RaiA"/>
    <property type="match status" value="1"/>
</dbReference>